<evidence type="ECO:0000313" key="1">
    <source>
        <dbReference type="EMBL" id="ERJ72043.1"/>
    </source>
</evidence>
<sequence>MKSDLSENPFPQFTPFKYQIAKPTVLKHKTACFMLQNSGFYFCKSLVIQMGNVVGA</sequence>
<comment type="caution">
    <text evidence="1">The sequence shown here is derived from an EMBL/GenBank/DDBJ whole genome shotgun (WGS) entry which is preliminary data.</text>
</comment>
<dbReference type="EMBL" id="AWUY01000269">
    <property type="protein sequence ID" value="ERJ72043.1"/>
    <property type="molecule type" value="Genomic_DNA"/>
</dbReference>
<organism evidence="1 2">
    <name type="scientific">Prevotella disiens JCM 6334 = ATCC 29426</name>
    <dbReference type="NCBI Taxonomy" id="1235811"/>
    <lineage>
        <taxon>Bacteria</taxon>
        <taxon>Pseudomonadati</taxon>
        <taxon>Bacteroidota</taxon>
        <taxon>Bacteroidia</taxon>
        <taxon>Bacteroidales</taxon>
        <taxon>Prevotellaceae</taxon>
        <taxon>Prevotella</taxon>
    </lineage>
</organism>
<proteinExistence type="predicted"/>
<evidence type="ECO:0000313" key="2">
    <source>
        <dbReference type="Proteomes" id="UP000016660"/>
    </source>
</evidence>
<protein>
    <submittedName>
        <fullName evidence="1">Uncharacterized protein</fullName>
    </submittedName>
</protein>
<accession>A0ABN0NP66</accession>
<dbReference type="Proteomes" id="UP000016660">
    <property type="component" value="Unassembled WGS sequence"/>
</dbReference>
<gene>
    <name evidence="1" type="ORF">HMPREF0653_02452</name>
</gene>
<reference evidence="1 2" key="1">
    <citation type="submission" date="2013-06" db="EMBL/GenBank/DDBJ databases">
        <authorList>
            <person name="Weinstock G."/>
            <person name="Sodergren E."/>
            <person name="Lobos E.A."/>
            <person name="Fulton L."/>
            <person name="Fulton R."/>
            <person name="Courtney L."/>
            <person name="Fronick C."/>
            <person name="O'Laughlin M."/>
            <person name="Godfrey J."/>
            <person name="Wilson R.M."/>
            <person name="Miner T."/>
            <person name="Farmer C."/>
            <person name="Delehaunty K."/>
            <person name="Cordes M."/>
            <person name="Minx P."/>
            <person name="Tomlinson C."/>
            <person name="Chen J."/>
            <person name="Wollam A."/>
            <person name="Pepin K.H."/>
            <person name="Bhonagiri V."/>
            <person name="Zhang X."/>
            <person name="Warren W."/>
            <person name="Mitreva M."/>
            <person name="Mardis E.R."/>
            <person name="Wilson R.K."/>
        </authorList>
    </citation>
    <scope>NUCLEOTIDE SEQUENCE [LARGE SCALE GENOMIC DNA]</scope>
    <source>
        <strain evidence="1 2">ATCC 29426</strain>
    </source>
</reference>
<name>A0ABN0NP66_9BACT</name>
<keyword evidence="2" id="KW-1185">Reference proteome</keyword>